<evidence type="ECO:0000256" key="4">
    <source>
        <dbReference type="ARBA" id="ARBA00023015"/>
    </source>
</evidence>
<protein>
    <recommendedName>
        <fullName evidence="10">GATA-type domain-containing protein</fullName>
    </recommendedName>
</protein>
<proteinExistence type="inferred from homology"/>
<keyword evidence="3" id="KW-0862">Zinc</keyword>
<dbReference type="CDD" id="cd00202">
    <property type="entry name" value="ZnF_GATA"/>
    <property type="match status" value="1"/>
</dbReference>
<dbReference type="PROSITE" id="PS50114">
    <property type="entry name" value="GATA_ZN_FINGER_2"/>
    <property type="match status" value="1"/>
</dbReference>
<feature type="domain" description="GATA-type" evidence="10">
    <location>
        <begin position="156"/>
        <end position="192"/>
    </location>
</feature>
<accession>A0ABC8WHW7</accession>
<evidence type="ECO:0000256" key="3">
    <source>
        <dbReference type="ARBA" id="ARBA00022833"/>
    </source>
</evidence>
<feature type="compositionally biased region" description="Basic and acidic residues" evidence="9">
    <location>
        <begin position="1"/>
        <end position="10"/>
    </location>
</feature>
<dbReference type="InterPro" id="IPR000679">
    <property type="entry name" value="Znf_GATA"/>
</dbReference>
<organism evidence="11 12">
    <name type="scientific">Urochloa decumbens</name>
    <dbReference type="NCBI Taxonomy" id="240449"/>
    <lineage>
        <taxon>Eukaryota</taxon>
        <taxon>Viridiplantae</taxon>
        <taxon>Streptophyta</taxon>
        <taxon>Embryophyta</taxon>
        <taxon>Tracheophyta</taxon>
        <taxon>Spermatophyta</taxon>
        <taxon>Magnoliopsida</taxon>
        <taxon>Liliopsida</taxon>
        <taxon>Poales</taxon>
        <taxon>Poaceae</taxon>
        <taxon>PACMAD clade</taxon>
        <taxon>Panicoideae</taxon>
        <taxon>Panicodae</taxon>
        <taxon>Paniceae</taxon>
        <taxon>Melinidinae</taxon>
        <taxon>Urochloa</taxon>
    </lineage>
</organism>
<dbReference type="PROSITE" id="PS00344">
    <property type="entry name" value="GATA_ZN_FINGER_1"/>
    <property type="match status" value="1"/>
</dbReference>
<dbReference type="AlphaFoldDB" id="A0ABC8WHW7"/>
<evidence type="ECO:0000259" key="10">
    <source>
        <dbReference type="PROSITE" id="PS50114"/>
    </source>
</evidence>
<evidence type="ECO:0000256" key="1">
    <source>
        <dbReference type="ARBA" id="ARBA00022723"/>
    </source>
</evidence>
<evidence type="ECO:0000256" key="2">
    <source>
        <dbReference type="ARBA" id="ARBA00022771"/>
    </source>
</evidence>
<dbReference type="Gene3D" id="3.30.50.10">
    <property type="entry name" value="Erythroid Transcription Factor GATA-1, subunit A"/>
    <property type="match status" value="1"/>
</dbReference>
<dbReference type="InterPro" id="IPR013088">
    <property type="entry name" value="Znf_NHR/GATA"/>
</dbReference>
<evidence type="ECO:0000256" key="9">
    <source>
        <dbReference type="SAM" id="MobiDB-lite"/>
    </source>
</evidence>
<comment type="similarity">
    <text evidence="7">Belongs to the type IV zinc-finger family. Class B subfamily.</text>
</comment>
<keyword evidence="6" id="KW-0804">Transcription</keyword>
<evidence type="ECO:0000256" key="5">
    <source>
        <dbReference type="ARBA" id="ARBA00023125"/>
    </source>
</evidence>
<sequence>MLRHCSDRAHQSVAAAAPGTSTTTMASTTFSLFFPLPANKGQWPAAADEVAAAFDDDHSSITTSPSSPSSSSSAGSVDCTLSLGTPSSRRAAAEPAELMTAKRAAARPAYTSVSASAVSWDVAAAAAADQSYYCCQGGKPAGAATGAVARAEHDAMLVDRRCANCGTSSTPLWRNGPRGPKSLCNACGIRFKKEERRAAAMDQGQSACGGYVAQRAPQYGPAGKHAPAGVVPAYYGEGAFPCGGGDVADAEAGPFVAWRLNVVAPATPAPAFAIWPERTSLFQHN</sequence>
<dbReference type="PANTHER" id="PTHR46813:SF1">
    <property type="entry name" value="GATA TRANSCRIPTION FACTOR 15"/>
    <property type="match status" value="1"/>
</dbReference>
<dbReference type="Proteomes" id="UP001497457">
    <property type="component" value="Chromosome 12b"/>
</dbReference>
<reference evidence="11" key="1">
    <citation type="submission" date="2024-10" db="EMBL/GenBank/DDBJ databases">
        <authorList>
            <person name="Ryan C."/>
        </authorList>
    </citation>
    <scope>NUCLEOTIDE SEQUENCE [LARGE SCALE GENOMIC DNA]</scope>
</reference>
<keyword evidence="2 8" id="KW-0863">Zinc-finger</keyword>
<dbReference type="PANTHER" id="PTHR46813">
    <property type="entry name" value="GATA TRANSCRIPTION FACTOR 18"/>
    <property type="match status" value="1"/>
</dbReference>
<evidence type="ECO:0000256" key="8">
    <source>
        <dbReference type="PROSITE-ProRule" id="PRU00094"/>
    </source>
</evidence>
<dbReference type="SUPFAM" id="SSF57716">
    <property type="entry name" value="Glucocorticoid receptor-like (DNA-binding domain)"/>
    <property type="match status" value="1"/>
</dbReference>
<dbReference type="Pfam" id="PF00320">
    <property type="entry name" value="GATA"/>
    <property type="match status" value="1"/>
</dbReference>
<keyword evidence="5" id="KW-0238">DNA-binding</keyword>
<dbReference type="GO" id="GO:0008270">
    <property type="term" value="F:zinc ion binding"/>
    <property type="evidence" value="ECO:0007669"/>
    <property type="project" value="UniProtKB-KW"/>
</dbReference>
<name>A0ABC8WHW7_9POAL</name>
<keyword evidence="1" id="KW-0479">Metal-binding</keyword>
<feature type="region of interest" description="Disordered" evidence="9">
    <location>
        <begin position="57"/>
        <end position="79"/>
    </location>
</feature>
<evidence type="ECO:0000313" key="11">
    <source>
        <dbReference type="EMBL" id="CAL4909685.1"/>
    </source>
</evidence>
<dbReference type="SMART" id="SM00401">
    <property type="entry name" value="ZnF_GATA"/>
    <property type="match status" value="1"/>
</dbReference>
<feature type="region of interest" description="Disordered" evidence="9">
    <location>
        <begin position="1"/>
        <end position="20"/>
    </location>
</feature>
<evidence type="ECO:0000256" key="7">
    <source>
        <dbReference type="ARBA" id="ARBA00024019"/>
    </source>
</evidence>
<dbReference type="GO" id="GO:0003677">
    <property type="term" value="F:DNA binding"/>
    <property type="evidence" value="ECO:0007669"/>
    <property type="project" value="UniProtKB-KW"/>
</dbReference>
<evidence type="ECO:0000256" key="6">
    <source>
        <dbReference type="ARBA" id="ARBA00023163"/>
    </source>
</evidence>
<dbReference type="EMBL" id="OZ075122">
    <property type="protein sequence ID" value="CAL4909685.1"/>
    <property type="molecule type" value="Genomic_DNA"/>
</dbReference>
<feature type="compositionally biased region" description="Low complexity" evidence="9">
    <location>
        <begin position="60"/>
        <end position="73"/>
    </location>
</feature>
<keyword evidence="12" id="KW-1185">Reference proteome</keyword>
<keyword evidence="4" id="KW-0805">Transcription regulation</keyword>
<gene>
    <name evidence="11" type="ORF">URODEC1_LOCUS13887</name>
</gene>
<evidence type="ECO:0000313" key="12">
    <source>
        <dbReference type="Proteomes" id="UP001497457"/>
    </source>
</evidence>